<organism evidence="1 2">
    <name type="scientific">Agrilactobacillus yilanensis</name>
    <dbReference type="NCBI Taxonomy" id="2485997"/>
    <lineage>
        <taxon>Bacteria</taxon>
        <taxon>Bacillati</taxon>
        <taxon>Bacillota</taxon>
        <taxon>Bacilli</taxon>
        <taxon>Lactobacillales</taxon>
        <taxon>Lactobacillaceae</taxon>
        <taxon>Agrilactobacillus</taxon>
    </lineage>
</organism>
<dbReference type="RefSeq" id="WP_263853566.1">
    <property type="nucleotide sequence ID" value="NZ_JBHTOP010000006.1"/>
</dbReference>
<evidence type="ECO:0000313" key="2">
    <source>
        <dbReference type="Proteomes" id="UP001597267"/>
    </source>
</evidence>
<name>A0ABW4J7M6_9LACO</name>
<dbReference type="EMBL" id="JBHTOP010000006">
    <property type="protein sequence ID" value="MFD1671215.1"/>
    <property type="molecule type" value="Genomic_DNA"/>
</dbReference>
<accession>A0ABW4J7M6</accession>
<sequence>MKYKILLDTEKQIFTVIDTKQHSGSGITIQAAIKALEHKA</sequence>
<evidence type="ECO:0000313" key="1">
    <source>
        <dbReference type="EMBL" id="MFD1671215.1"/>
    </source>
</evidence>
<comment type="caution">
    <text evidence="1">The sequence shown here is derived from an EMBL/GenBank/DDBJ whole genome shotgun (WGS) entry which is preliminary data.</text>
</comment>
<keyword evidence="2" id="KW-1185">Reference proteome</keyword>
<protein>
    <submittedName>
        <fullName evidence="1">Uncharacterized protein</fullName>
    </submittedName>
</protein>
<dbReference type="Proteomes" id="UP001597267">
    <property type="component" value="Unassembled WGS sequence"/>
</dbReference>
<reference evidence="2" key="1">
    <citation type="journal article" date="2019" name="Int. J. Syst. Evol. Microbiol.">
        <title>The Global Catalogue of Microorganisms (GCM) 10K type strain sequencing project: providing services to taxonomists for standard genome sequencing and annotation.</title>
        <authorList>
            <consortium name="The Broad Institute Genomics Platform"/>
            <consortium name="The Broad Institute Genome Sequencing Center for Infectious Disease"/>
            <person name="Wu L."/>
            <person name="Ma J."/>
        </authorList>
    </citation>
    <scope>NUCLEOTIDE SEQUENCE [LARGE SCALE GENOMIC DNA]</scope>
    <source>
        <strain evidence="2">CCM 8896</strain>
    </source>
</reference>
<gene>
    <name evidence="1" type="ORF">ACFQ5M_03815</name>
</gene>
<proteinExistence type="predicted"/>